<proteinExistence type="predicted"/>
<name>A0A5C3KS99_COPMA</name>
<dbReference type="SUPFAM" id="SSF50998">
    <property type="entry name" value="Quinoprotein alcohol dehydrogenase-like"/>
    <property type="match status" value="1"/>
</dbReference>
<dbReference type="InterPro" id="IPR011047">
    <property type="entry name" value="Quinoprotein_ADH-like_sf"/>
</dbReference>
<dbReference type="AlphaFoldDB" id="A0A5C3KS99"/>
<evidence type="ECO:0008006" key="3">
    <source>
        <dbReference type="Google" id="ProtNLM"/>
    </source>
</evidence>
<reference evidence="1 2" key="1">
    <citation type="journal article" date="2019" name="Nat. Ecol. Evol.">
        <title>Megaphylogeny resolves global patterns of mushroom evolution.</title>
        <authorList>
            <person name="Varga T."/>
            <person name="Krizsan K."/>
            <person name="Foldi C."/>
            <person name="Dima B."/>
            <person name="Sanchez-Garcia M."/>
            <person name="Sanchez-Ramirez S."/>
            <person name="Szollosi G.J."/>
            <person name="Szarkandi J.G."/>
            <person name="Papp V."/>
            <person name="Albert L."/>
            <person name="Andreopoulos W."/>
            <person name="Angelini C."/>
            <person name="Antonin V."/>
            <person name="Barry K.W."/>
            <person name="Bougher N.L."/>
            <person name="Buchanan P."/>
            <person name="Buyck B."/>
            <person name="Bense V."/>
            <person name="Catcheside P."/>
            <person name="Chovatia M."/>
            <person name="Cooper J."/>
            <person name="Damon W."/>
            <person name="Desjardin D."/>
            <person name="Finy P."/>
            <person name="Geml J."/>
            <person name="Haridas S."/>
            <person name="Hughes K."/>
            <person name="Justo A."/>
            <person name="Karasinski D."/>
            <person name="Kautmanova I."/>
            <person name="Kiss B."/>
            <person name="Kocsube S."/>
            <person name="Kotiranta H."/>
            <person name="LaButti K.M."/>
            <person name="Lechner B.E."/>
            <person name="Liimatainen K."/>
            <person name="Lipzen A."/>
            <person name="Lukacs Z."/>
            <person name="Mihaltcheva S."/>
            <person name="Morgado L.N."/>
            <person name="Niskanen T."/>
            <person name="Noordeloos M.E."/>
            <person name="Ohm R.A."/>
            <person name="Ortiz-Santana B."/>
            <person name="Ovrebo C."/>
            <person name="Racz N."/>
            <person name="Riley R."/>
            <person name="Savchenko A."/>
            <person name="Shiryaev A."/>
            <person name="Soop K."/>
            <person name="Spirin V."/>
            <person name="Szebenyi C."/>
            <person name="Tomsovsky M."/>
            <person name="Tulloss R.E."/>
            <person name="Uehling J."/>
            <person name="Grigoriev I.V."/>
            <person name="Vagvolgyi C."/>
            <person name="Papp T."/>
            <person name="Martin F.M."/>
            <person name="Miettinen O."/>
            <person name="Hibbett D.S."/>
            <person name="Nagy L.G."/>
        </authorList>
    </citation>
    <scope>NUCLEOTIDE SEQUENCE [LARGE SCALE GENOMIC DNA]</scope>
    <source>
        <strain evidence="1 2">CBS 121175</strain>
    </source>
</reference>
<protein>
    <recommendedName>
        <fullName evidence="3">Cleavage/polyadenylation specificity factor A subunit N-terminal domain-containing protein</fullName>
    </recommendedName>
</protein>
<dbReference type="Proteomes" id="UP000307440">
    <property type="component" value="Unassembled WGS sequence"/>
</dbReference>
<organism evidence="1 2">
    <name type="scientific">Coprinopsis marcescibilis</name>
    <name type="common">Agaric fungus</name>
    <name type="synonym">Psathyrella marcescibilis</name>
    <dbReference type="NCBI Taxonomy" id="230819"/>
    <lineage>
        <taxon>Eukaryota</taxon>
        <taxon>Fungi</taxon>
        <taxon>Dikarya</taxon>
        <taxon>Basidiomycota</taxon>
        <taxon>Agaricomycotina</taxon>
        <taxon>Agaricomycetes</taxon>
        <taxon>Agaricomycetidae</taxon>
        <taxon>Agaricales</taxon>
        <taxon>Agaricineae</taxon>
        <taxon>Psathyrellaceae</taxon>
        <taxon>Coprinopsis</taxon>
    </lineage>
</organism>
<keyword evidence="2" id="KW-1185">Reference proteome</keyword>
<sequence>MDEELSNLSLADLKGIAQRTLLLNRNWALPVPKVAGPVRVTNLGQNDLDTLCQVPGSRFYLFNSPSNGTVGCWDAERGVWACSPVQVAEDIFDATAGRAERGRFSVGLLAKNRPHRLLVIVTLQYGEGVVSLSVDFKQDLSFASPGLHTMTVFWSKEVIGCLATDYFVHPICILAINIKSGKYVFINTDLIAEDLTVMWGAVLSENKLVLVAEEDGTTAVYHLPDSVLPTDRNVADIPSQTTVTLEPTYEVKQAQDATSIAILSNGTHYGVPLVSISSFRDNMAYGSVRVRFWTTSTISETCAIADNPLEAVESSIKVQGRIPSPGEANFVWHPMILSFSSRALATVLDCGGGEYVISLIRFDPSHPTKCTSHLLEIPPSINLAMFRHIIDVDDHRGIVALLDMDSNLHEIPYV</sequence>
<evidence type="ECO:0000313" key="2">
    <source>
        <dbReference type="Proteomes" id="UP000307440"/>
    </source>
</evidence>
<gene>
    <name evidence="1" type="ORF">FA15DRAFT_705700</name>
</gene>
<dbReference type="EMBL" id="ML210224">
    <property type="protein sequence ID" value="TFK23137.1"/>
    <property type="molecule type" value="Genomic_DNA"/>
</dbReference>
<accession>A0A5C3KS99</accession>
<dbReference type="OrthoDB" id="2937711at2759"/>
<evidence type="ECO:0000313" key="1">
    <source>
        <dbReference type="EMBL" id="TFK23137.1"/>
    </source>
</evidence>